<keyword evidence="3" id="KW-1185">Reference proteome</keyword>
<evidence type="ECO:0000313" key="3">
    <source>
        <dbReference type="Proteomes" id="UP001642484"/>
    </source>
</evidence>
<feature type="signal peptide" evidence="1">
    <location>
        <begin position="1"/>
        <end position="21"/>
    </location>
</feature>
<keyword evidence="1" id="KW-0732">Signal</keyword>
<protein>
    <submittedName>
        <fullName evidence="2">Uncharacterized protein</fullName>
    </submittedName>
</protein>
<feature type="chain" id="PRO_5047281970" evidence="1">
    <location>
        <begin position="22"/>
        <end position="210"/>
    </location>
</feature>
<comment type="caution">
    <text evidence="2">The sequence shown here is derived from an EMBL/GenBank/DDBJ whole genome shotgun (WGS) entry which is preliminary data.</text>
</comment>
<evidence type="ECO:0000256" key="1">
    <source>
        <dbReference type="SAM" id="SignalP"/>
    </source>
</evidence>
<proteinExistence type="predicted"/>
<dbReference type="EMBL" id="CAXAMN010000481">
    <property type="protein sequence ID" value="CAK8988928.1"/>
    <property type="molecule type" value="Genomic_DNA"/>
</dbReference>
<reference evidence="2 3" key="1">
    <citation type="submission" date="2024-02" db="EMBL/GenBank/DDBJ databases">
        <authorList>
            <person name="Chen Y."/>
            <person name="Shah S."/>
            <person name="Dougan E. K."/>
            <person name="Thang M."/>
            <person name="Chan C."/>
        </authorList>
    </citation>
    <scope>NUCLEOTIDE SEQUENCE [LARGE SCALE GENOMIC DNA]</scope>
</reference>
<sequence length="210" mass="23682">MSANAAMIGAVMMLSVRGLMAQLTTRINFKEGYDLQTKAGTRRLAEDIKAEPPRHGWVSLPCTRLTGLVNLAQTDEWEEANFQKRQQRDLRRADEVVSAAEPILETGGDLSWEWPTTAKKGWSSKAISKLTRLAHKHNRRLYCCNFHGCAYGLTWRGHPVQKSWTVATTCREVWLALQQRCTGHTDHAHCRGQVAQASSYYPELMVKAVT</sequence>
<name>A0ABP0HGN7_9DINO</name>
<organism evidence="2 3">
    <name type="scientific">Durusdinium trenchii</name>
    <dbReference type="NCBI Taxonomy" id="1381693"/>
    <lineage>
        <taxon>Eukaryota</taxon>
        <taxon>Sar</taxon>
        <taxon>Alveolata</taxon>
        <taxon>Dinophyceae</taxon>
        <taxon>Suessiales</taxon>
        <taxon>Symbiodiniaceae</taxon>
        <taxon>Durusdinium</taxon>
    </lineage>
</organism>
<accession>A0ABP0HGN7</accession>
<evidence type="ECO:0000313" key="2">
    <source>
        <dbReference type="EMBL" id="CAK8988928.1"/>
    </source>
</evidence>
<gene>
    <name evidence="2" type="ORF">CCMP2556_LOCUS1453</name>
</gene>
<dbReference type="Proteomes" id="UP001642484">
    <property type="component" value="Unassembled WGS sequence"/>
</dbReference>